<dbReference type="Ensembl" id="ENSCCRT00010026237.1">
    <property type="protein sequence ID" value="ENSCCRP00010023924.1"/>
    <property type="gene ID" value="ENSCCRG00010010297.1"/>
</dbReference>
<dbReference type="PANTHER" id="PTHR46028">
    <property type="entry name" value="KYNURENINE 3-MONOOXYGENASE"/>
    <property type="match status" value="1"/>
</dbReference>
<dbReference type="PANTHER" id="PTHR46028:SF2">
    <property type="entry name" value="KYNURENINE 3-MONOOXYGENASE"/>
    <property type="match status" value="1"/>
</dbReference>
<sequence length="135" mass="15760">LGVPCKGIVTKKKKNNKFCHYLLELLLSTKLNKLKIIYREPDGQKKEMQADLIVGCDGTFSAVRKHFLRQSHFNYSQTYIPHGYMELTMPPKEEDFAVEPNYLHIWPRNTFMMIALPNLVRSCNNFLCCLLCYIV</sequence>
<protein>
    <recommendedName>
        <fullName evidence="7">FAD-binding domain-containing protein</fullName>
    </recommendedName>
</protein>
<organism evidence="8 9">
    <name type="scientific">Cyprinus carpio</name>
    <name type="common">Common carp</name>
    <dbReference type="NCBI Taxonomy" id="7962"/>
    <lineage>
        <taxon>Eukaryota</taxon>
        <taxon>Metazoa</taxon>
        <taxon>Chordata</taxon>
        <taxon>Craniata</taxon>
        <taxon>Vertebrata</taxon>
        <taxon>Euteleostomi</taxon>
        <taxon>Actinopterygii</taxon>
        <taxon>Neopterygii</taxon>
        <taxon>Teleostei</taxon>
        <taxon>Ostariophysi</taxon>
        <taxon>Cypriniformes</taxon>
        <taxon>Cyprinidae</taxon>
        <taxon>Cyprininae</taxon>
        <taxon>Cyprinus</taxon>
    </lineage>
</organism>
<name>A0A8C1IX12_CYPCA</name>
<accession>A0A8C1IX12</accession>
<comment type="cofactor">
    <cofactor evidence="1">
        <name>FAD</name>
        <dbReference type="ChEBI" id="CHEBI:57692"/>
    </cofactor>
</comment>
<dbReference type="GO" id="GO:0004502">
    <property type="term" value="F:kynurenine 3-monooxygenase activity"/>
    <property type="evidence" value="ECO:0007669"/>
    <property type="project" value="TreeGrafter"/>
</dbReference>
<accession>A0A8C1EVG9</accession>
<keyword evidence="5" id="KW-0560">Oxidoreductase</keyword>
<dbReference type="Gene3D" id="3.50.50.60">
    <property type="entry name" value="FAD/NAD(P)-binding domain"/>
    <property type="match status" value="1"/>
</dbReference>
<evidence type="ECO:0000259" key="7">
    <source>
        <dbReference type="Pfam" id="PF01494"/>
    </source>
</evidence>
<evidence type="ECO:0000256" key="3">
    <source>
        <dbReference type="ARBA" id="ARBA00022827"/>
    </source>
</evidence>
<keyword evidence="6" id="KW-0503">Monooxygenase</keyword>
<proteinExistence type="predicted"/>
<dbReference type="GO" id="GO:0070189">
    <property type="term" value="P:kynurenine metabolic process"/>
    <property type="evidence" value="ECO:0007669"/>
    <property type="project" value="TreeGrafter"/>
</dbReference>
<evidence type="ECO:0000313" key="8">
    <source>
        <dbReference type="Ensembl" id="ENSCCRP00010023924.1"/>
    </source>
</evidence>
<keyword evidence="4" id="KW-0521">NADP</keyword>
<evidence type="ECO:0000256" key="1">
    <source>
        <dbReference type="ARBA" id="ARBA00001974"/>
    </source>
</evidence>
<dbReference type="Proteomes" id="UP000694427">
    <property type="component" value="Unplaced"/>
</dbReference>
<dbReference type="AlphaFoldDB" id="A0A8C1IX12"/>
<reference evidence="8" key="1">
    <citation type="submission" date="2025-08" db="UniProtKB">
        <authorList>
            <consortium name="Ensembl"/>
        </authorList>
    </citation>
    <scope>IDENTIFICATION</scope>
</reference>
<dbReference type="InterPro" id="IPR036188">
    <property type="entry name" value="FAD/NAD-bd_sf"/>
</dbReference>
<dbReference type="Pfam" id="PF01494">
    <property type="entry name" value="FAD_binding_3"/>
    <property type="match status" value="1"/>
</dbReference>
<dbReference type="InterPro" id="IPR002938">
    <property type="entry name" value="FAD-bd"/>
</dbReference>
<evidence type="ECO:0000256" key="5">
    <source>
        <dbReference type="ARBA" id="ARBA00023002"/>
    </source>
</evidence>
<feature type="domain" description="FAD-binding" evidence="7">
    <location>
        <begin position="37"/>
        <end position="110"/>
    </location>
</feature>
<evidence type="ECO:0000256" key="2">
    <source>
        <dbReference type="ARBA" id="ARBA00022630"/>
    </source>
</evidence>
<evidence type="ECO:0000256" key="4">
    <source>
        <dbReference type="ARBA" id="ARBA00022857"/>
    </source>
</evidence>
<keyword evidence="3" id="KW-0274">FAD</keyword>
<keyword evidence="9" id="KW-1185">Reference proteome</keyword>
<dbReference type="GO" id="GO:0005741">
    <property type="term" value="C:mitochondrial outer membrane"/>
    <property type="evidence" value="ECO:0007669"/>
    <property type="project" value="TreeGrafter"/>
</dbReference>
<keyword evidence="2" id="KW-0285">Flavoprotein</keyword>
<reference evidence="8" key="2">
    <citation type="submission" date="2025-09" db="UniProtKB">
        <authorList>
            <consortium name="Ensembl"/>
        </authorList>
    </citation>
    <scope>IDENTIFICATION</scope>
</reference>
<dbReference type="SUPFAM" id="SSF51905">
    <property type="entry name" value="FAD/NAD(P)-binding domain"/>
    <property type="match status" value="1"/>
</dbReference>
<evidence type="ECO:0000256" key="6">
    <source>
        <dbReference type="ARBA" id="ARBA00023033"/>
    </source>
</evidence>
<dbReference type="GO" id="GO:0071949">
    <property type="term" value="F:FAD binding"/>
    <property type="evidence" value="ECO:0007669"/>
    <property type="project" value="InterPro"/>
</dbReference>
<evidence type="ECO:0000313" key="9">
    <source>
        <dbReference type="Proteomes" id="UP000694427"/>
    </source>
</evidence>